<dbReference type="PANTHER" id="PTHR22923:SF116">
    <property type="entry name" value="C1Q DOMAIN-CONTAINING PROTEIN"/>
    <property type="match status" value="1"/>
</dbReference>
<feature type="coiled-coil region" evidence="4">
    <location>
        <begin position="143"/>
        <end position="177"/>
    </location>
</feature>
<dbReference type="SMART" id="SM00110">
    <property type="entry name" value="C1Q"/>
    <property type="match status" value="1"/>
</dbReference>
<evidence type="ECO:0000256" key="4">
    <source>
        <dbReference type="SAM" id="Coils"/>
    </source>
</evidence>
<dbReference type="PROSITE" id="PS50871">
    <property type="entry name" value="C1Q"/>
    <property type="match status" value="1"/>
</dbReference>
<dbReference type="PANTHER" id="PTHR22923">
    <property type="entry name" value="CEREBELLIN-RELATED"/>
    <property type="match status" value="1"/>
</dbReference>
<accession>A0ABD0M4V5</accession>
<feature type="region of interest" description="Disordered" evidence="5">
    <location>
        <begin position="53"/>
        <end position="72"/>
    </location>
</feature>
<dbReference type="PRINTS" id="PR00007">
    <property type="entry name" value="COMPLEMNTC1Q"/>
</dbReference>
<evidence type="ECO:0000256" key="1">
    <source>
        <dbReference type="ARBA" id="ARBA00004613"/>
    </source>
</evidence>
<evidence type="ECO:0000256" key="2">
    <source>
        <dbReference type="ARBA" id="ARBA00022525"/>
    </source>
</evidence>
<dbReference type="Pfam" id="PF00386">
    <property type="entry name" value="C1q"/>
    <property type="match status" value="1"/>
</dbReference>
<evidence type="ECO:0000256" key="5">
    <source>
        <dbReference type="SAM" id="MobiDB-lite"/>
    </source>
</evidence>
<keyword evidence="2" id="KW-0964">Secreted</keyword>
<gene>
    <name evidence="7" type="ORF">BaRGS_00002170</name>
</gene>
<evidence type="ECO:0000313" key="7">
    <source>
        <dbReference type="EMBL" id="KAK7506695.1"/>
    </source>
</evidence>
<sequence length="310" mass="34204">MNPSNKFFSSTLSTSVPFSLKQTSQSVLIFVYWKPVVQTERKTFNVEIEPSDVTPVRIPSGSETDGPSQRSAVQSVECITRHCERHYPLRCDKNIEKSIITMDAESRSLWLAFAAASLLVTCTGRPLTRNVRSDDSPPLENVVMQQAQTISQLQAKLASMETEMTSLKRRMAKQETQAAFNVRLGSGSQPFTGDETLVLRTVDLNSGQGYDKNTGIFTAPASGLYLFSLHITHTPPGSLQVIMVKNGNTLTEVEASGDDPKYMDRASSTVLVHLRNGDKVWVKHFDGTSTTIQGYFRTSFTGTLVVADKP</sequence>
<comment type="caution">
    <text evidence="7">The sequence shown here is derived from an EMBL/GenBank/DDBJ whole genome shotgun (WGS) entry which is preliminary data.</text>
</comment>
<dbReference type="Gene3D" id="2.60.120.40">
    <property type="match status" value="1"/>
</dbReference>
<dbReference type="EMBL" id="JACVVK020000006">
    <property type="protein sequence ID" value="KAK7506695.1"/>
    <property type="molecule type" value="Genomic_DNA"/>
</dbReference>
<comment type="subcellular location">
    <subcellularLocation>
        <location evidence="1">Secreted</location>
    </subcellularLocation>
</comment>
<organism evidence="7 8">
    <name type="scientific">Batillaria attramentaria</name>
    <dbReference type="NCBI Taxonomy" id="370345"/>
    <lineage>
        <taxon>Eukaryota</taxon>
        <taxon>Metazoa</taxon>
        <taxon>Spiralia</taxon>
        <taxon>Lophotrochozoa</taxon>
        <taxon>Mollusca</taxon>
        <taxon>Gastropoda</taxon>
        <taxon>Caenogastropoda</taxon>
        <taxon>Sorbeoconcha</taxon>
        <taxon>Cerithioidea</taxon>
        <taxon>Batillariidae</taxon>
        <taxon>Batillaria</taxon>
    </lineage>
</organism>
<dbReference type="InterPro" id="IPR001073">
    <property type="entry name" value="C1q_dom"/>
</dbReference>
<evidence type="ECO:0000256" key="3">
    <source>
        <dbReference type="ARBA" id="ARBA00022729"/>
    </source>
</evidence>
<keyword evidence="4" id="KW-0175">Coiled coil</keyword>
<reference evidence="7 8" key="1">
    <citation type="journal article" date="2023" name="Sci. Data">
        <title>Genome assembly of the Korean intertidal mud-creeper Batillaria attramentaria.</title>
        <authorList>
            <person name="Patra A.K."/>
            <person name="Ho P.T."/>
            <person name="Jun S."/>
            <person name="Lee S.J."/>
            <person name="Kim Y."/>
            <person name="Won Y.J."/>
        </authorList>
    </citation>
    <scope>NUCLEOTIDE SEQUENCE [LARGE SCALE GENOMIC DNA]</scope>
    <source>
        <strain evidence="7">Wonlab-2016</strain>
    </source>
</reference>
<proteinExistence type="predicted"/>
<dbReference type="AlphaFoldDB" id="A0ABD0M4V5"/>
<keyword evidence="8" id="KW-1185">Reference proteome</keyword>
<dbReference type="SUPFAM" id="SSF49842">
    <property type="entry name" value="TNF-like"/>
    <property type="match status" value="1"/>
</dbReference>
<protein>
    <recommendedName>
        <fullName evidence="6">C1q domain-containing protein</fullName>
    </recommendedName>
</protein>
<evidence type="ECO:0000259" key="6">
    <source>
        <dbReference type="PROSITE" id="PS50871"/>
    </source>
</evidence>
<dbReference type="Proteomes" id="UP001519460">
    <property type="component" value="Unassembled WGS sequence"/>
</dbReference>
<evidence type="ECO:0000313" key="8">
    <source>
        <dbReference type="Proteomes" id="UP001519460"/>
    </source>
</evidence>
<feature type="compositionally biased region" description="Polar residues" evidence="5">
    <location>
        <begin position="61"/>
        <end position="72"/>
    </location>
</feature>
<dbReference type="InterPro" id="IPR050822">
    <property type="entry name" value="Cerebellin_Synaptic_Org"/>
</dbReference>
<feature type="domain" description="C1q" evidence="6">
    <location>
        <begin position="173"/>
        <end position="310"/>
    </location>
</feature>
<dbReference type="InterPro" id="IPR008983">
    <property type="entry name" value="Tumour_necrosis_fac-like_dom"/>
</dbReference>
<dbReference type="GO" id="GO:0005576">
    <property type="term" value="C:extracellular region"/>
    <property type="evidence" value="ECO:0007669"/>
    <property type="project" value="UniProtKB-SubCell"/>
</dbReference>
<keyword evidence="3" id="KW-0732">Signal</keyword>
<name>A0ABD0M4V5_9CAEN</name>